<feature type="transmembrane region" description="Helical" evidence="7">
    <location>
        <begin position="664"/>
        <end position="687"/>
    </location>
</feature>
<evidence type="ECO:0000256" key="3">
    <source>
        <dbReference type="ARBA" id="ARBA00022448"/>
    </source>
</evidence>
<feature type="domain" description="CSC1/OSCA1-like 7TM region" evidence="8">
    <location>
        <begin position="383"/>
        <end position="652"/>
    </location>
</feature>
<keyword evidence="3" id="KW-0813">Transport</keyword>
<dbReference type="Pfam" id="PF13967">
    <property type="entry name" value="RSN1_TM"/>
    <property type="match status" value="1"/>
</dbReference>
<feature type="transmembrane region" description="Helical" evidence="7">
    <location>
        <begin position="583"/>
        <end position="613"/>
    </location>
</feature>
<evidence type="ECO:0000313" key="11">
    <source>
        <dbReference type="EMBL" id="CAE2224550.1"/>
    </source>
</evidence>
<dbReference type="Pfam" id="PF14703">
    <property type="entry name" value="PHM7_cyt"/>
    <property type="match status" value="1"/>
</dbReference>
<dbReference type="InterPro" id="IPR045122">
    <property type="entry name" value="Csc1-like"/>
</dbReference>
<feature type="transmembrane region" description="Helical" evidence="7">
    <location>
        <begin position="28"/>
        <end position="49"/>
    </location>
</feature>
<evidence type="ECO:0000259" key="10">
    <source>
        <dbReference type="Pfam" id="PF14703"/>
    </source>
</evidence>
<dbReference type="AlphaFoldDB" id="A0A7S4IC11"/>
<keyword evidence="4 7" id="KW-0812">Transmembrane</keyword>
<reference evidence="11" key="1">
    <citation type="submission" date="2021-01" db="EMBL/GenBank/DDBJ databases">
        <authorList>
            <person name="Corre E."/>
            <person name="Pelletier E."/>
            <person name="Niang G."/>
            <person name="Scheremetjew M."/>
            <person name="Finn R."/>
            <person name="Kale V."/>
            <person name="Holt S."/>
            <person name="Cochrane G."/>
            <person name="Meng A."/>
            <person name="Brown T."/>
            <person name="Cohen L."/>
        </authorList>
    </citation>
    <scope>NUCLEOTIDE SEQUENCE</scope>
    <source>
        <strain evidence="11">DIVA3 518/3/11/1/6</strain>
    </source>
</reference>
<evidence type="ECO:0000259" key="9">
    <source>
        <dbReference type="Pfam" id="PF13967"/>
    </source>
</evidence>
<organism evidence="11">
    <name type="scientific">Vannella robusta</name>
    <dbReference type="NCBI Taxonomy" id="1487602"/>
    <lineage>
        <taxon>Eukaryota</taxon>
        <taxon>Amoebozoa</taxon>
        <taxon>Discosea</taxon>
        <taxon>Flabellinia</taxon>
        <taxon>Vannellidae</taxon>
        <taxon>Vannella</taxon>
    </lineage>
</organism>
<dbReference type="EMBL" id="HBKP01014890">
    <property type="protein sequence ID" value="CAE2224550.1"/>
    <property type="molecule type" value="Transcribed_RNA"/>
</dbReference>
<evidence type="ECO:0000256" key="4">
    <source>
        <dbReference type="ARBA" id="ARBA00022692"/>
    </source>
</evidence>
<evidence type="ECO:0000259" key="8">
    <source>
        <dbReference type="Pfam" id="PF02714"/>
    </source>
</evidence>
<comment type="similarity">
    <text evidence="2">Belongs to the CSC1 (TC 1.A.17) family.</text>
</comment>
<dbReference type="Pfam" id="PF02714">
    <property type="entry name" value="RSN1_7TM"/>
    <property type="match status" value="1"/>
</dbReference>
<name>A0A7S4IC11_9EUKA</name>
<feature type="transmembrane region" description="Helical" evidence="7">
    <location>
        <begin position="437"/>
        <end position="456"/>
    </location>
</feature>
<feature type="transmembrane region" description="Helical" evidence="7">
    <location>
        <begin position="153"/>
        <end position="175"/>
    </location>
</feature>
<feature type="transmembrane region" description="Helical" evidence="7">
    <location>
        <begin position="507"/>
        <end position="529"/>
    </location>
</feature>
<sequence>MLQVLSLVVLSSSIREQGESATSIDGGIPLTLGISLWIFAIGFMIMQFLRPRLPYLYYPRLWSKEDELPFWFSFENLAWIVRAIRTSKDDVALRGGMYGLLYIRFELFMFLYILIMACLALPILIPLNVVAAGGQGSGFAETTATNIPEESPFLIAHTVLTILFVLLGLLIISWYQRMYFHTRKIFRNRDFVNSHTLKLNRVPKSVVQGELRLFMDELYPNEVKSVQIPPDASKLLSLKSKKRAHLKKLAQAEFKFQKTGDRPMVDPGTCGWCATHTGLRAKEEAMSFHKAAVVDVSARIQRRQKFEHKSTGVAFVTFSTAIKAHHAARDFYLSSNRKRILKSCDQDLRRKLKPERWGVELADRPQDIYWKNLSTGTISKTIRRTITFAAMSLLALAWSIPISFLASVDTLEGIPGLGDVVSATIEFNPFFQDIIEGYIPSLLTTLFVLCLPFILVRVVMFEKPDTVATRNASVLRLYYTFIILNVLVFPTLLIGTLDSLSTLFEDGIGTVLSTIDFTLQGAFFINYVIQQTFFSGMIRLVRPQHIFQLYWFLAFAVTDEEKEAVRKSSAHDMLYRIRFAQMLVVIACLLTFAVVVPLILPAGIIYIVVIHIIDKNNILHVFPKVLAGDSSMIISVINMFGVALAIYEIMTAIFFYFKDVYVSFGIVIALLAITLAVIALLNFLNWYNKYTYIKYGEPLLIEWNLPADLLEKAYIHPGMVDEESDLSDTMDSFISGNGTLDNLMKNDIERANEQYLNEEQGVMVEKGIYHEDGGDYEMNSVEESDEA</sequence>
<accession>A0A7S4IC11</accession>
<keyword evidence="5 7" id="KW-1133">Transmembrane helix</keyword>
<dbReference type="InterPro" id="IPR032880">
    <property type="entry name" value="CSC1/OSCA1-like_N"/>
</dbReference>
<feature type="transmembrane region" description="Helical" evidence="7">
    <location>
        <begin position="633"/>
        <end position="657"/>
    </location>
</feature>
<comment type="subcellular location">
    <subcellularLocation>
        <location evidence="1">Membrane</location>
        <topology evidence="1">Multi-pass membrane protein</topology>
    </subcellularLocation>
</comment>
<dbReference type="GO" id="GO:0005227">
    <property type="term" value="F:calcium-activated cation channel activity"/>
    <property type="evidence" value="ECO:0007669"/>
    <property type="project" value="InterPro"/>
</dbReference>
<feature type="transmembrane region" description="Helical" evidence="7">
    <location>
        <begin position="386"/>
        <end position="406"/>
    </location>
</feature>
<dbReference type="InterPro" id="IPR027815">
    <property type="entry name" value="CSC1/OSCA1-like_cyt"/>
</dbReference>
<evidence type="ECO:0000256" key="6">
    <source>
        <dbReference type="ARBA" id="ARBA00023136"/>
    </source>
</evidence>
<dbReference type="InterPro" id="IPR003864">
    <property type="entry name" value="CSC1/OSCA1-like_7TM"/>
</dbReference>
<protein>
    <recommendedName>
        <fullName evidence="12">CSC1/OSCA1-like 7TM region domain-containing protein</fullName>
    </recommendedName>
</protein>
<evidence type="ECO:0008006" key="12">
    <source>
        <dbReference type="Google" id="ProtNLM"/>
    </source>
</evidence>
<feature type="domain" description="CSC1/OSCA1-like cytosolic" evidence="10">
    <location>
        <begin position="195"/>
        <end position="372"/>
    </location>
</feature>
<feature type="transmembrane region" description="Helical" evidence="7">
    <location>
        <begin position="477"/>
        <end position="495"/>
    </location>
</feature>
<evidence type="ECO:0000256" key="7">
    <source>
        <dbReference type="SAM" id="Phobius"/>
    </source>
</evidence>
<evidence type="ECO:0000256" key="1">
    <source>
        <dbReference type="ARBA" id="ARBA00004141"/>
    </source>
</evidence>
<gene>
    <name evidence="11" type="ORF">VSP0166_LOCUS10568</name>
</gene>
<dbReference type="GO" id="GO:0005886">
    <property type="term" value="C:plasma membrane"/>
    <property type="evidence" value="ECO:0007669"/>
    <property type="project" value="TreeGrafter"/>
</dbReference>
<keyword evidence="6 7" id="KW-0472">Membrane</keyword>
<dbReference type="PANTHER" id="PTHR13018:SF5">
    <property type="entry name" value="RE44586P"/>
    <property type="match status" value="1"/>
</dbReference>
<proteinExistence type="inferred from homology"/>
<evidence type="ECO:0000256" key="5">
    <source>
        <dbReference type="ARBA" id="ARBA00022989"/>
    </source>
</evidence>
<feature type="transmembrane region" description="Helical" evidence="7">
    <location>
        <begin position="107"/>
        <end position="133"/>
    </location>
</feature>
<feature type="domain" description="CSC1/OSCA1-like N-terminal transmembrane" evidence="9">
    <location>
        <begin position="31"/>
        <end position="172"/>
    </location>
</feature>
<dbReference type="PANTHER" id="PTHR13018">
    <property type="entry name" value="PROBABLE MEMBRANE PROTEIN DUF221-RELATED"/>
    <property type="match status" value="1"/>
</dbReference>
<evidence type="ECO:0000256" key="2">
    <source>
        <dbReference type="ARBA" id="ARBA00007779"/>
    </source>
</evidence>